<dbReference type="AlphaFoldDB" id="A0AAX3HZU4"/>
<organism evidence="1 2">
    <name type="scientific">Bacillus thuringiensis subsp. israelensis</name>
    <dbReference type="NCBI Taxonomy" id="1430"/>
    <lineage>
        <taxon>Bacteria</taxon>
        <taxon>Bacillati</taxon>
        <taxon>Bacillota</taxon>
        <taxon>Bacilli</taxon>
        <taxon>Bacillales</taxon>
        <taxon>Bacillaceae</taxon>
        <taxon>Bacillus</taxon>
        <taxon>Bacillus cereus group</taxon>
    </lineage>
</organism>
<gene>
    <name evidence="1" type="ORF">BTAR23_AR23_06002</name>
</gene>
<proteinExistence type="predicted"/>
<protein>
    <submittedName>
        <fullName evidence="1">Uncharacterized protein</fullName>
    </submittedName>
</protein>
<comment type="caution">
    <text evidence="1">The sequence shown here is derived from an EMBL/GenBank/DDBJ whole genome shotgun (WGS) entry which is preliminary data.</text>
</comment>
<sequence length="55" mass="6725">MLNKQDTLTSAFEFYVNKLSTWTAYLHNDRYRKLILEAIEYNHKYFLLIINKLLL</sequence>
<name>A0AAX3HZU4_BACTI</name>
<dbReference type="Proteomes" id="UP000508034">
    <property type="component" value="Unassembled WGS sequence"/>
</dbReference>
<accession>A0AAX3HZU4</accession>
<reference evidence="1 2" key="1">
    <citation type="submission" date="2019-04" db="EMBL/GenBank/DDBJ databases">
        <authorList>
            <person name="Patino-Navarrete R."/>
            <person name="Patino Navarrete R."/>
        </authorList>
    </citation>
    <scope>NUCLEOTIDE SEQUENCE [LARGE SCALE GENOMIC DNA]</scope>
    <source>
        <strain evidence="1">Bacillus thuringiensis strain AR23</strain>
    </source>
</reference>
<evidence type="ECO:0000313" key="1">
    <source>
        <dbReference type="EMBL" id="VIJ07905.1"/>
    </source>
</evidence>
<dbReference type="EMBL" id="CAAKHA010000028">
    <property type="protein sequence ID" value="VIJ07905.1"/>
    <property type="molecule type" value="Genomic_DNA"/>
</dbReference>
<evidence type="ECO:0000313" key="2">
    <source>
        <dbReference type="Proteomes" id="UP000508034"/>
    </source>
</evidence>